<keyword evidence="2" id="KW-0804">Transcription</keyword>
<protein>
    <submittedName>
        <fullName evidence="4">Enhancer of zeste</fullName>
    </submittedName>
</protein>
<dbReference type="Proteomes" id="UP000008909">
    <property type="component" value="Unassembled WGS sequence"/>
</dbReference>
<proteinExistence type="predicted"/>
<dbReference type="Pfam" id="PF00856">
    <property type="entry name" value="SET"/>
    <property type="match status" value="1"/>
</dbReference>
<dbReference type="InterPro" id="IPR045318">
    <property type="entry name" value="EZH1/2-like"/>
</dbReference>
<keyword evidence="5" id="KW-1185">Reference proteome</keyword>
<dbReference type="SUPFAM" id="SSF82199">
    <property type="entry name" value="SET domain"/>
    <property type="match status" value="1"/>
</dbReference>
<evidence type="ECO:0000313" key="5">
    <source>
        <dbReference type="Proteomes" id="UP000008909"/>
    </source>
</evidence>
<dbReference type="PANTHER" id="PTHR45747">
    <property type="entry name" value="HISTONE-LYSINE N-METHYLTRANSFERASE E(Z)"/>
    <property type="match status" value="1"/>
</dbReference>
<dbReference type="InterPro" id="IPR046341">
    <property type="entry name" value="SET_dom_sf"/>
</dbReference>
<accession>H2KUP8</accession>
<organism evidence="4 5">
    <name type="scientific">Clonorchis sinensis</name>
    <name type="common">Chinese liver fluke</name>
    <dbReference type="NCBI Taxonomy" id="79923"/>
    <lineage>
        <taxon>Eukaryota</taxon>
        <taxon>Metazoa</taxon>
        <taxon>Spiralia</taxon>
        <taxon>Lophotrochozoa</taxon>
        <taxon>Platyhelminthes</taxon>
        <taxon>Trematoda</taxon>
        <taxon>Digenea</taxon>
        <taxon>Opisthorchiida</taxon>
        <taxon>Opisthorchiata</taxon>
        <taxon>Opisthorchiidae</taxon>
        <taxon>Clonorchis</taxon>
    </lineage>
</organism>
<dbReference type="InterPro" id="IPR001214">
    <property type="entry name" value="SET_dom"/>
</dbReference>
<evidence type="ECO:0000256" key="2">
    <source>
        <dbReference type="ARBA" id="ARBA00023163"/>
    </source>
</evidence>
<name>H2KUP8_CLOSI</name>
<evidence type="ECO:0000313" key="4">
    <source>
        <dbReference type="EMBL" id="GAA36363.2"/>
    </source>
</evidence>
<evidence type="ECO:0000256" key="1">
    <source>
        <dbReference type="ARBA" id="ARBA00023015"/>
    </source>
</evidence>
<dbReference type="EMBL" id="DF144146">
    <property type="protein sequence ID" value="GAA36363.2"/>
    <property type="molecule type" value="Genomic_DNA"/>
</dbReference>
<evidence type="ECO:0000259" key="3">
    <source>
        <dbReference type="Pfam" id="PF00856"/>
    </source>
</evidence>
<reference evidence="4" key="1">
    <citation type="journal article" date="2011" name="Genome Biol.">
        <title>The draft genome of the carcinogenic human liver fluke Clonorchis sinensis.</title>
        <authorList>
            <person name="Wang X."/>
            <person name="Chen W."/>
            <person name="Huang Y."/>
            <person name="Sun J."/>
            <person name="Men J."/>
            <person name="Liu H."/>
            <person name="Luo F."/>
            <person name="Guo L."/>
            <person name="Lv X."/>
            <person name="Deng C."/>
            <person name="Zhou C."/>
            <person name="Fan Y."/>
            <person name="Li X."/>
            <person name="Huang L."/>
            <person name="Hu Y."/>
            <person name="Liang C."/>
            <person name="Hu X."/>
            <person name="Xu J."/>
            <person name="Yu X."/>
        </authorList>
    </citation>
    <scope>NUCLEOTIDE SEQUENCE [LARGE SCALE GENOMIC DNA]</scope>
    <source>
        <strain evidence="4">Henan</strain>
    </source>
</reference>
<dbReference type="Gene3D" id="2.170.270.10">
    <property type="entry name" value="SET domain"/>
    <property type="match status" value="1"/>
</dbReference>
<dbReference type="AlphaFoldDB" id="H2KUP8"/>
<feature type="domain" description="SET" evidence="3">
    <location>
        <begin position="4"/>
        <end position="27"/>
    </location>
</feature>
<dbReference type="GO" id="GO:0031507">
    <property type="term" value="P:heterochromatin formation"/>
    <property type="evidence" value="ECO:0007669"/>
    <property type="project" value="TreeGrafter"/>
</dbReference>
<dbReference type="PANTHER" id="PTHR45747:SF4">
    <property type="entry name" value="HISTONE-LYSINE N-METHYLTRANSFERASE E(Z)"/>
    <property type="match status" value="1"/>
</dbReference>
<dbReference type="GO" id="GO:0046976">
    <property type="term" value="F:histone H3K27 methyltransferase activity"/>
    <property type="evidence" value="ECO:0007669"/>
    <property type="project" value="TreeGrafter"/>
</dbReference>
<gene>
    <name evidence="4" type="ORF">CLF_109793</name>
</gene>
<keyword evidence="1" id="KW-0805">Transcription regulation</keyword>
<sequence length="81" mass="8730">MMVNGDHRIGIFAKRAIAPGEELFFDYRYGPTEQLKYVGIERDADASTIQQILPTPNDLSNLISVSGSGPNGPTIAPVALL</sequence>
<dbReference type="GO" id="GO:0035098">
    <property type="term" value="C:ESC/E(Z) complex"/>
    <property type="evidence" value="ECO:0007669"/>
    <property type="project" value="TreeGrafter"/>
</dbReference>
<dbReference type="GO" id="GO:0003682">
    <property type="term" value="F:chromatin binding"/>
    <property type="evidence" value="ECO:0007669"/>
    <property type="project" value="TreeGrafter"/>
</dbReference>